<evidence type="ECO:0000313" key="3">
    <source>
        <dbReference type="EMBL" id="MBS9722505.1"/>
    </source>
</evidence>
<comment type="caution">
    <text evidence="3">The sequence shown here is derived from an EMBL/GenBank/DDBJ whole genome shotgun (WGS) entry which is preliminary data.</text>
</comment>
<dbReference type="PANTHER" id="PTHR33755:SF6">
    <property type="entry name" value="PLASMID STABILIZATION SYSTEM PROTEIN"/>
    <property type="match status" value="1"/>
</dbReference>
<organism evidence="3 4">
    <name type="scientific">Tianweitania aestuarii</name>
    <dbReference type="NCBI Taxonomy" id="2814886"/>
    <lineage>
        <taxon>Bacteria</taxon>
        <taxon>Pseudomonadati</taxon>
        <taxon>Pseudomonadota</taxon>
        <taxon>Alphaproteobacteria</taxon>
        <taxon>Hyphomicrobiales</taxon>
        <taxon>Phyllobacteriaceae</taxon>
        <taxon>Tianweitania</taxon>
    </lineage>
</organism>
<accession>A0ABS5RZM6</accession>
<keyword evidence="4" id="KW-1185">Reference proteome</keyword>
<evidence type="ECO:0000256" key="2">
    <source>
        <dbReference type="ARBA" id="ARBA00022649"/>
    </source>
</evidence>
<evidence type="ECO:0000313" key="4">
    <source>
        <dbReference type="Proteomes" id="UP001297272"/>
    </source>
</evidence>
<dbReference type="Gene3D" id="3.30.2310.20">
    <property type="entry name" value="RelE-like"/>
    <property type="match status" value="1"/>
</dbReference>
<dbReference type="Proteomes" id="UP001297272">
    <property type="component" value="Unassembled WGS sequence"/>
</dbReference>
<dbReference type="PANTHER" id="PTHR33755">
    <property type="entry name" value="TOXIN PARE1-RELATED"/>
    <property type="match status" value="1"/>
</dbReference>
<dbReference type="InterPro" id="IPR007712">
    <property type="entry name" value="RelE/ParE_toxin"/>
</dbReference>
<gene>
    <name evidence="3" type="ORF">JYU29_17560</name>
</gene>
<reference evidence="3 4" key="1">
    <citation type="submission" date="2021-03" db="EMBL/GenBank/DDBJ databases">
        <title>Tianweitania aestuarii sp. nov., isolated from a tidal flat.</title>
        <authorList>
            <person name="Park S."/>
            <person name="Yoon J.-H."/>
        </authorList>
    </citation>
    <scope>NUCLEOTIDE SEQUENCE [LARGE SCALE GENOMIC DNA]</scope>
    <source>
        <strain evidence="3 4">BSSL-BM11</strain>
    </source>
</reference>
<dbReference type="RefSeq" id="WP_213986161.1">
    <property type="nucleotide sequence ID" value="NZ_JAFMNX010000006.1"/>
</dbReference>
<dbReference type="EMBL" id="JAFMNX010000006">
    <property type="protein sequence ID" value="MBS9722505.1"/>
    <property type="molecule type" value="Genomic_DNA"/>
</dbReference>
<dbReference type="Pfam" id="PF05016">
    <property type="entry name" value="ParE_toxin"/>
    <property type="match status" value="1"/>
</dbReference>
<evidence type="ECO:0000256" key="1">
    <source>
        <dbReference type="ARBA" id="ARBA00006226"/>
    </source>
</evidence>
<name>A0ABS5RZM6_9HYPH</name>
<keyword evidence="2" id="KW-1277">Toxin-antitoxin system</keyword>
<sequence>MNLPVLITSEADEDLDQIHDFIAGDNPIRARAYVLEVIAACAKLGDMPELGRLRDDLGEGRRSFSFRKRQTILYQVRADKIEILRIFSAGQDLGALLGED</sequence>
<proteinExistence type="inferred from homology"/>
<protein>
    <submittedName>
        <fullName evidence="3">Type II toxin-antitoxin system RelE/ParE family toxin</fullName>
    </submittedName>
</protein>
<dbReference type="InterPro" id="IPR035093">
    <property type="entry name" value="RelE/ParE_toxin_dom_sf"/>
</dbReference>
<comment type="similarity">
    <text evidence="1">Belongs to the RelE toxin family.</text>
</comment>
<dbReference type="InterPro" id="IPR051803">
    <property type="entry name" value="TA_system_RelE-like_toxin"/>
</dbReference>